<comment type="caution">
    <text evidence="2">The sequence shown here is derived from an EMBL/GenBank/DDBJ whole genome shotgun (WGS) entry which is preliminary data.</text>
</comment>
<accession>A0ABW4TZ72</accession>
<evidence type="ECO:0000259" key="1">
    <source>
        <dbReference type="Pfam" id="PF00535"/>
    </source>
</evidence>
<dbReference type="InterPro" id="IPR029044">
    <property type="entry name" value="Nucleotide-diphossugar_trans"/>
</dbReference>
<protein>
    <submittedName>
        <fullName evidence="2">Glycosyltransferase family 2 protein</fullName>
        <ecNumber evidence="2">2.4.-.-</ecNumber>
    </submittedName>
</protein>
<dbReference type="Gene3D" id="3.90.550.10">
    <property type="entry name" value="Spore Coat Polysaccharide Biosynthesis Protein SpsA, Chain A"/>
    <property type="match status" value="1"/>
</dbReference>
<evidence type="ECO:0000313" key="2">
    <source>
        <dbReference type="EMBL" id="MFD1952034.1"/>
    </source>
</evidence>
<keyword evidence="2" id="KW-0808">Transferase</keyword>
<dbReference type="PANTHER" id="PTHR43685:SF2">
    <property type="entry name" value="GLYCOSYLTRANSFERASE 2-LIKE DOMAIN-CONTAINING PROTEIN"/>
    <property type="match status" value="1"/>
</dbReference>
<gene>
    <name evidence="2" type="ORF">ACFSGX_14770</name>
</gene>
<dbReference type="RefSeq" id="WP_380931077.1">
    <property type="nucleotide sequence ID" value="NZ_JBHUGS010000004.1"/>
</dbReference>
<organism evidence="2 3">
    <name type="scientific">Sphingomonas arantia</name>
    <dbReference type="NCBI Taxonomy" id="1460676"/>
    <lineage>
        <taxon>Bacteria</taxon>
        <taxon>Pseudomonadati</taxon>
        <taxon>Pseudomonadota</taxon>
        <taxon>Alphaproteobacteria</taxon>
        <taxon>Sphingomonadales</taxon>
        <taxon>Sphingomonadaceae</taxon>
        <taxon>Sphingomonas</taxon>
    </lineage>
</organism>
<dbReference type="GO" id="GO:0016757">
    <property type="term" value="F:glycosyltransferase activity"/>
    <property type="evidence" value="ECO:0007669"/>
    <property type="project" value="UniProtKB-KW"/>
</dbReference>
<keyword evidence="3" id="KW-1185">Reference proteome</keyword>
<dbReference type="Pfam" id="PF00535">
    <property type="entry name" value="Glycos_transf_2"/>
    <property type="match status" value="1"/>
</dbReference>
<dbReference type="InterPro" id="IPR001173">
    <property type="entry name" value="Glyco_trans_2-like"/>
</dbReference>
<dbReference type="EC" id="2.4.-.-" evidence="2"/>
<dbReference type="PANTHER" id="PTHR43685">
    <property type="entry name" value="GLYCOSYLTRANSFERASE"/>
    <property type="match status" value="1"/>
</dbReference>
<reference evidence="3" key="1">
    <citation type="journal article" date="2019" name="Int. J. Syst. Evol. Microbiol.">
        <title>The Global Catalogue of Microorganisms (GCM) 10K type strain sequencing project: providing services to taxonomists for standard genome sequencing and annotation.</title>
        <authorList>
            <consortium name="The Broad Institute Genomics Platform"/>
            <consortium name="The Broad Institute Genome Sequencing Center for Infectious Disease"/>
            <person name="Wu L."/>
            <person name="Ma J."/>
        </authorList>
    </citation>
    <scope>NUCLEOTIDE SEQUENCE [LARGE SCALE GENOMIC DNA]</scope>
    <source>
        <strain evidence="3">CGMCC 1.12702</strain>
    </source>
</reference>
<keyword evidence="2" id="KW-0328">Glycosyltransferase</keyword>
<dbReference type="CDD" id="cd00761">
    <property type="entry name" value="Glyco_tranf_GTA_type"/>
    <property type="match status" value="1"/>
</dbReference>
<name>A0ABW4TZ72_9SPHN</name>
<evidence type="ECO:0000313" key="3">
    <source>
        <dbReference type="Proteomes" id="UP001597400"/>
    </source>
</evidence>
<dbReference type="SUPFAM" id="SSF53448">
    <property type="entry name" value="Nucleotide-diphospho-sugar transferases"/>
    <property type="match status" value="1"/>
</dbReference>
<feature type="domain" description="Glycosyltransferase 2-like" evidence="1">
    <location>
        <begin position="8"/>
        <end position="112"/>
    </location>
</feature>
<sequence length="362" mass="39839">MSIHPAVSICIPTYRRPATLVRAVASALDQDYPNITVVVSDDEPAPNPTTRLLEQRFGGERRLRIVRGPGEAGFVANTNRALRAAPGEWLKLLHDDDVLARDCVTTLMAGARACPEARLLRCRVDRYVGNRLVTPFHPGNRPLFASIPQSQAAAAAYTLQDVGETIPTAQCVHRSAIEAGILFETVDMMPTMAESCWNARLYDFAPVLIVNRALAQWRQGEQETMSSAILLDDLDREFIAYRAYAYHYVRDKTTVPPLGVAQDFIRLLRALARLKRGHLAAFARHVLATRHPGALPLVLRHLLGMPSRKYRIAPLPVSADPVGAEVIAIRATGYSANDREPRHGPLDGIRLGPETAAPLLFG</sequence>
<proteinExistence type="predicted"/>
<dbReference type="EMBL" id="JBHUGS010000004">
    <property type="protein sequence ID" value="MFD1952034.1"/>
    <property type="molecule type" value="Genomic_DNA"/>
</dbReference>
<dbReference type="Proteomes" id="UP001597400">
    <property type="component" value="Unassembled WGS sequence"/>
</dbReference>
<dbReference type="InterPro" id="IPR050834">
    <property type="entry name" value="Glycosyltransf_2"/>
</dbReference>